<sequence length="520" mass="53690">MPSNVLRAAVAGAGVVAALATGPLASADTASTGSPTLSNAALATASTAPCEAGGVTAADNALAHQLSPTLNGPRLGPSVNGYQVSCARVIIETVQGRGFTNSRAAVIAVTTAITESNLQNLTQALDHDSLGLFQQRASWGTVEQRENPTFATNSFLNHMVNLPPQYPRWDVDPDIGDVCQHVQISADQAAYDPEVHDATALVNALWNNTSTSPQPLQVLAATSNGGLFHTIRNTDGTWAGAFGDVEAQISKLDVVAVDAARTGGDTQIVAVTRDGRLFHTARLANGSWLPWGDVLAVTGAGFKVADVGVTSVNNELNVVVSDTDGNVWHAIRHTTEDWTAFGNIKVEAGDYIGKAVKVSAAAVKSPNGAISDLHVAVVNDAGKIWHTARKSEDGTWLPFGDVETQAGPLAPVADIAIAGTGVDLQLVAVTTDGKIWHTGRKSDGTWLPFGDVIAATGTPLSGAATIDAAGEPNGDLHVVIGTADGKIWHTARKTDGTWLGIGDVESQTSNPGAIVNLTAA</sequence>
<dbReference type="EMBL" id="JBHLUD010000007">
    <property type="protein sequence ID" value="MFC0544711.1"/>
    <property type="molecule type" value="Genomic_DNA"/>
</dbReference>
<dbReference type="SUPFAM" id="SSF89372">
    <property type="entry name" value="Fucose-specific lectin"/>
    <property type="match status" value="1"/>
</dbReference>
<evidence type="ECO:0000256" key="1">
    <source>
        <dbReference type="SAM" id="SignalP"/>
    </source>
</evidence>
<gene>
    <name evidence="2" type="ORF">ACFFH7_24615</name>
</gene>
<reference evidence="2 3" key="1">
    <citation type="submission" date="2024-09" db="EMBL/GenBank/DDBJ databases">
        <authorList>
            <person name="Sun Q."/>
            <person name="Mori K."/>
        </authorList>
    </citation>
    <scope>NUCLEOTIDE SEQUENCE [LARGE SCALE GENOMIC DNA]</scope>
    <source>
        <strain evidence="2 3">TBRC 1432</strain>
    </source>
</reference>
<proteinExistence type="predicted"/>
<dbReference type="RefSeq" id="WP_273936161.1">
    <property type="nucleotide sequence ID" value="NZ_CP097263.1"/>
</dbReference>
<protein>
    <submittedName>
        <fullName evidence="2">Uncharacterized protein</fullName>
    </submittedName>
</protein>
<organism evidence="2 3">
    <name type="scientific">Kutzneria chonburiensis</name>
    <dbReference type="NCBI Taxonomy" id="1483604"/>
    <lineage>
        <taxon>Bacteria</taxon>
        <taxon>Bacillati</taxon>
        <taxon>Actinomycetota</taxon>
        <taxon>Actinomycetes</taxon>
        <taxon>Pseudonocardiales</taxon>
        <taxon>Pseudonocardiaceae</taxon>
        <taxon>Kutzneria</taxon>
    </lineage>
</organism>
<comment type="caution">
    <text evidence="2">The sequence shown here is derived from an EMBL/GenBank/DDBJ whole genome shotgun (WGS) entry which is preliminary data.</text>
</comment>
<feature type="signal peptide" evidence="1">
    <location>
        <begin position="1"/>
        <end position="27"/>
    </location>
</feature>
<accession>A0ABV6MXY0</accession>
<name>A0ABV6MXY0_9PSEU</name>
<dbReference type="Proteomes" id="UP001589810">
    <property type="component" value="Unassembled WGS sequence"/>
</dbReference>
<keyword evidence="3" id="KW-1185">Reference proteome</keyword>
<keyword evidence="1" id="KW-0732">Signal</keyword>
<evidence type="ECO:0000313" key="2">
    <source>
        <dbReference type="EMBL" id="MFC0544711.1"/>
    </source>
</evidence>
<feature type="chain" id="PRO_5046358702" evidence="1">
    <location>
        <begin position="28"/>
        <end position="520"/>
    </location>
</feature>
<evidence type="ECO:0000313" key="3">
    <source>
        <dbReference type="Proteomes" id="UP001589810"/>
    </source>
</evidence>
<dbReference type="Gene3D" id="2.120.10.70">
    <property type="entry name" value="Fucose-specific lectin"/>
    <property type="match status" value="1"/>
</dbReference>